<dbReference type="AlphaFoldDB" id="A0A917G220"/>
<gene>
    <name evidence="1" type="ORF">GCM10010916_39990</name>
</gene>
<evidence type="ECO:0000313" key="2">
    <source>
        <dbReference type="Proteomes" id="UP000644756"/>
    </source>
</evidence>
<keyword evidence="2" id="KW-1185">Reference proteome</keyword>
<dbReference type="Proteomes" id="UP000644756">
    <property type="component" value="Unassembled WGS sequence"/>
</dbReference>
<comment type="caution">
    <text evidence="1">The sequence shown here is derived from an EMBL/GenBank/DDBJ whole genome shotgun (WGS) entry which is preliminary data.</text>
</comment>
<accession>A0A917G220</accession>
<name>A0A917G220_9BACL</name>
<reference evidence="1" key="2">
    <citation type="submission" date="2020-09" db="EMBL/GenBank/DDBJ databases">
        <authorList>
            <person name="Sun Q."/>
            <person name="Zhou Y."/>
        </authorList>
    </citation>
    <scope>NUCLEOTIDE SEQUENCE</scope>
    <source>
        <strain evidence="1">CGMCC 1.12987</strain>
    </source>
</reference>
<reference evidence="1" key="1">
    <citation type="journal article" date="2014" name="Int. J. Syst. Evol. Microbiol.">
        <title>Complete genome sequence of Corynebacterium casei LMG S-19264T (=DSM 44701T), isolated from a smear-ripened cheese.</title>
        <authorList>
            <consortium name="US DOE Joint Genome Institute (JGI-PGF)"/>
            <person name="Walter F."/>
            <person name="Albersmeier A."/>
            <person name="Kalinowski J."/>
            <person name="Ruckert C."/>
        </authorList>
    </citation>
    <scope>NUCLEOTIDE SEQUENCE</scope>
    <source>
        <strain evidence="1">CGMCC 1.12987</strain>
    </source>
</reference>
<protein>
    <submittedName>
        <fullName evidence="1">Uncharacterized protein</fullName>
    </submittedName>
</protein>
<evidence type="ECO:0000313" key="1">
    <source>
        <dbReference type="EMBL" id="GGG19163.1"/>
    </source>
</evidence>
<proteinExistence type="predicted"/>
<dbReference type="EMBL" id="BMGR01000015">
    <property type="protein sequence ID" value="GGG19163.1"/>
    <property type="molecule type" value="Genomic_DNA"/>
</dbReference>
<sequence>MSAMKQELLKVIEFPEEYVVVYDDSEEDWVAKFDKAWPEAREWAYHMVDIHNERRS</sequence>
<organism evidence="1 2">
    <name type="scientific">Paenibacillus abyssi</name>
    <dbReference type="NCBI Taxonomy" id="1340531"/>
    <lineage>
        <taxon>Bacteria</taxon>
        <taxon>Bacillati</taxon>
        <taxon>Bacillota</taxon>
        <taxon>Bacilli</taxon>
        <taxon>Bacillales</taxon>
        <taxon>Paenibacillaceae</taxon>
        <taxon>Paenibacillus</taxon>
    </lineage>
</organism>